<comment type="caution">
    <text evidence="4">The sequence shown here is derived from an EMBL/GenBank/DDBJ whole genome shotgun (WGS) entry which is preliminary data.</text>
</comment>
<dbReference type="InterPro" id="IPR037185">
    <property type="entry name" value="EmrE-like"/>
</dbReference>
<evidence type="ECO:0000313" key="5">
    <source>
        <dbReference type="Proteomes" id="UP000248057"/>
    </source>
</evidence>
<feature type="transmembrane region" description="Helical" evidence="2">
    <location>
        <begin position="33"/>
        <end position="56"/>
    </location>
</feature>
<keyword evidence="2" id="KW-1133">Transmembrane helix</keyword>
<comment type="similarity">
    <text evidence="1">Belongs to the EamA transporter family.</text>
</comment>
<feature type="domain" description="EamA" evidence="3">
    <location>
        <begin position="6"/>
        <end position="107"/>
    </location>
</feature>
<feature type="transmembrane region" description="Helical" evidence="2">
    <location>
        <begin position="6"/>
        <end position="21"/>
    </location>
</feature>
<keyword evidence="2" id="KW-0812">Transmembrane</keyword>
<dbReference type="InterPro" id="IPR000620">
    <property type="entry name" value="EamA_dom"/>
</dbReference>
<dbReference type="GO" id="GO:0016020">
    <property type="term" value="C:membrane"/>
    <property type="evidence" value="ECO:0007669"/>
    <property type="project" value="InterPro"/>
</dbReference>
<accession>A0A2V3XX82</accession>
<organism evidence="4 5">
    <name type="scientific">Hungatella effluvii</name>
    <dbReference type="NCBI Taxonomy" id="1096246"/>
    <lineage>
        <taxon>Bacteria</taxon>
        <taxon>Bacillati</taxon>
        <taxon>Bacillota</taxon>
        <taxon>Clostridia</taxon>
        <taxon>Lachnospirales</taxon>
        <taxon>Lachnospiraceae</taxon>
        <taxon>Hungatella</taxon>
    </lineage>
</organism>
<evidence type="ECO:0000256" key="1">
    <source>
        <dbReference type="ARBA" id="ARBA00007362"/>
    </source>
</evidence>
<keyword evidence="5" id="KW-1185">Reference proteome</keyword>
<evidence type="ECO:0000256" key="2">
    <source>
        <dbReference type="SAM" id="Phobius"/>
    </source>
</evidence>
<protein>
    <submittedName>
        <fullName evidence="4">EamA-like transporter family protein</fullName>
    </submittedName>
</protein>
<dbReference type="RefSeq" id="WP_110325085.1">
    <property type="nucleotide sequence ID" value="NZ_QJKD01000015.1"/>
</dbReference>
<name>A0A2V3XX82_9FIRM</name>
<dbReference type="Pfam" id="PF00892">
    <property type="entry name" value="EamA"/>
    <property type="match status" value="1"/>
</dbReference>
<dbReference type="GeneID" id="86063947"/>
<feature type="transmembrane region" description="Helical" evidence="2">
    <location>
        <begin position="91"/>
        <end position="108"/>
    </location>
</feature>
<sequence>MRYYLILLVMTIIGAYASFFLKKASSTDRIQILLLTPSLYAGGFLYLLSALLNIFILRYMDYSVVLPLTSITYIWTFFMSYFFLNEHITRNKIMGIVCIVLGGVFITLG</sequence>
<dbReference type="EMBL" id="QJKD01000015">
    <property type="protein sequence ID" value="PXX48940.1"/>
    <property type="molecule type" value="Genomic_DNA"/>
</dbReference>
<proteinExistence type="inferred from homology"/>
<keyword evidence="2" id="KW-0472">Membrane</keyword>
<dbReference type="Proteomes" id="UP000248057">
    <property type="component" value="Unassembled WGS sequence"/>
</dbReference>
<feature type="transmembrane region" description="Helical" evidence="2">
    <location>
        <begin position="62"/>
        <end position="84"/>
    </location>
</feature>
<gene>
    <name evidence="4" type="ORF">DFR60_115114</name>
</gene>
<dbReference type="SUPFAM" id="SSF103481">
    <property type="entry name" value="Multidrug resistance efflux transporter EmrE"/>
    <property type="match status" value="1"/>
</dbReference>
<evidence type="ECO:0000313" key="4">
    <source>
        <dbReference type="EMBL" id="PXX48940.1"/>
    </source>
</evidence>
<dbReference type="AlphaFoldDB" id="A0A2V3XX82"/>
<dbReference type="Gene3D" id="1.10.3730.20">
    <property type="match status" value="1"/>
</dbReference>
<reference evidence="4 5" key="1">
    <citation type="submission" date="2018-05" db="EMBL/GenBank/DDBJ databases">
        <title>Genomic Encyclopedia of Type Strains, Phase IV (KMG-IV): sequencing the most valuable type-strain genomes for metagenomic binning, comparative biology and taxonomic classification.</title>
        <authorList>
            <person name="Goeker M."/>
        </authorList>
    </citation>
    <scope>NUCLEOTIDE SEQUENCE [LARGE SCALE GENOMIC DNA]</scope>
    <source>
        <strain evidence="4 5">DSM 24995</strain>
    </source>
</reference>
<evidence type="ECO:0000259" key="3">
    <source>
        <dbReference type="Pfam" id="PF00892"/>
    </source>
</evidence>